<keyword evidence="8" id="KW-0862">Zinc</keyword>
<keyword evidence="6" id="KW-0378">Hydrolase</keyword>
<evidence type="ECO:0000256" key="1">
    <source>
        <dbReference type="ARBA" id="ARBA00012493"/>
    </source>
</evidence>
<feature type="region of interest" description="Disordered" evidence="9">
    <location>
        <begin position="1141"/>
        <end position="1168"/>
    </location>
</feature>
<dbReference type="InterPro" id="IPR041373">
    <property type="entry name" value="RT_RNaseH"/>
</dbReference>
<keyword evidence="5" id="KW-0255">Endonuclease</keyword>
<dbReference type="InterPro" id="IPR001584">
    <property type="entry name" value="Integrase_cat-core"/>
</dbReference>
<dbReference type="SUPFAM" id="SSF56219">
    <property type="entry name" value="DNase I-like"/>
    <property type="match status" value="1"/>
</dbReference>
<feature type="domain" description="Reverse transcriptase" evidence="11">
    <location>
        <begin position="450"/>
        <end position="627"/>
    </location>
</feature>
<dbReference type="Gene3D" id="3.10.10.10">
    <property type="entry name" value="HIV Type 1 Reverse Transcriptase, subunit A, domain 1"/>
    <property type="match status" value="2"/>
</dbReference>
<dbReference type="InterPro" id="IPR041588">
    <property type="entry name" value="Integrase_H2C2"/>
</dbReference>
<dbReference type="InterPro" id="IPR012337">
    <property type="entry name" value="RNaseH-like_sf"/>
</dbReference>
<evidence type="ECO:0000256" key="9">
    <source>
        <dbReference type="SAM" id="MobiDB-lite"/>
    </source>
</evidence>
<dbReference type="InterPro" id="IPR013201">
    <property type="entry name" value="Prot_inhib_I29"/>
</dbReference>
<dbReference type="SMART" id="SM00848">
    <property type="entry name" value="Inhibitor_I29"/>
    <property type="match status" value="1"/>
</dbReference>
<dbReference type="Pfam" id="PF14529">
    <property type="entry name" value="Exo_endo_phos_2"/>
    <property type="match status" value="1"/>
</dbReference>
<evidence type="ECO:0000256" key="4">
    <source>
        <dbReference type="ARBA" id="ARBA00022722"/>
    </source>
</evidence>
<feature type="region of interest" description="Disordered" evidence="9">
    <location>
        <begin position="154"/>
        <end position="202"/>
    </location>
</feature>
<dbReference type="PROSITE" id="PS50878">
    <property type="entry name" value="RT_POL"/>
    <property type="match status" value="2"/>
</dbReference>
<feature type="domain" description="Integrase catalytic" evidence="12">
    <location>
        <begin position="902"/>
        <end position="1069"/>
    </location>
</feature>
<dbReference type="Gene3D" id="1.10.287.2250">
    <property type="match status" value="1"/>
</dbReference>
<dbReference type="Pfam" id="PF00078">
    <property type="entry name" value="RVT_1"/>
    <property type="match status" value="3"/>
</dbReference>
<dbReference type="SUPFAM" id="SSF56672">
    <property type="entry name" value="DNA/RNA polymerases"/>
    <property type="match status" value="2"/>
</dbReference>
<dbReference type="Pfam" id="PF17921">
    <property type="entry name" value="Integrase_H2C2"/>
    <property type="match status" value="2"/>
</dbReference>
<sequence length="3013" mass="344613">MGAVIYIFELAPGFDRRVKAKTFFQDDDVPIDDTTTKPLFTPQEKGRKADDAKNLDKVIEAFDNHFIGIRNVVYERALFGLRSQRPEETIEEFVTVLHRISEHCEYANLREELIRDRIVLGVKDRKLSEKLMLNENLTLAKAVEIARQREAVMREQQDLNPSTSQVDTTRKVAKQKPKASGHGKDNGRSTFRQTDSAKETDEGKKIPTCFNCGTTKHHYRYRDKCPAKDKVCGKCGKKGHYTNLCRRKNNEVNAISSEETPAREKVSYVYAVREPTLGSRKSRWKSTVRVNGTAIHFKLDPGSDVTLIPFSLYKRYFSNVQLTPTDGQLMAAANQRLENAGTFVAKLRANTREMKETVYVVHHLEQPLLGVGACEDLQLVKRIDLVINGTTDVNPEREFPKLFEGLGLLEQPYHIKLKEGAKPFSIPVPRRVPLPLMPKLKEQLDAMVAQEVIEPVDEPTEWCAPIVLAGKPNGKIRICVDLSRLNLSVERELHPLPVLEHELAQLNGAKIFSRLDANSGFWQIKLSEESQTLTTFITPFGRYKFKRLPFGISSAPEHFQKRMSAILRGVNGVICHMDDILIFAKRKEEHDETLREVLRRLKNSGITLNKEKCQFGVSNVIFLGHYIDEHGIKADEKKVKAIAEMKPPTDVHGVQRFMGMVNFLGHFVPNLAEITKPLNDLRKKDQEHEANEWRPVAFASRTLTKTEQGYAQIEKEALAITWTCERFKDFVVGKTFLIETDHKPLVPIFTTKDLNDLTPRLQPWRGIVLHQSTTDDRLATIALNQKLEPTLQNVAFYSKNGWPAKCQLSPLERSFYDVRDEIGEENGLLMRGLRVIIPSNMRKDVLNRIHAGHQGITKCRARAKDHVWWPGIGQEIQDMVKTCEKCIENQPLKHEPLIPNDFPERPWQKVGMDLFHYEGSEYLVVVDYFSRFIEVVRLTKLSSEAVVDHCKAIFARHGIPDIVISDNGPQFRPSTTSAFTKFASEVGFRHITSSPKHPQSNGQAEAAVKIVKTQMKKNKDPVLALMEYRATPLANGLSPAELLFGRKICTMVPCTSSSLTPKTMDQSKLRGEEEQRKMAQKTAFDRRHAATKKAELIAGEKVWVKDLRAWGSVLEKASAPRSYIVKTPVGTYRRNSLLLASSQQQVDPSETSPDSELPAETEKTPGNELPAEELQQLPAIAPEIKQLSPSPGKVSETGSRQLVLVSAASGGLTPRLAGLREMPFELLIGKPTMRDLRIQWNFGTDEIKCLSLRSKEVIFTSDELITIFPKLCNVSKKELPFHEIDFLLKPNNNIVACKPYPMSDHKRAWTAGKIKEMLDGDIITPSTSEYASPCIPIPKTDSSYRLCIDYRQLNKETLLDPFPFPRIDSIINKFGGCRYFTKIDLKDGFWQVGLTKATGNFSAFVTPDGLYEFKRLPFGWKNSPPRFQRVMSEMLADLLELRVVVYIDEICCGAPTLEECASLTYKAKLMKRPYNLKSLQCFTGFTGLYIPNYATIVRPLDNLKKKYSSFLWSGKCEEAYLKLIDIITSKPILAIPDESLPYEMSTDASYYGTGAILYQRDVNKRRSLQLRVISYYSYTFSKAEQNYSITEKECLALLKAVKHFRWYLEGKSFVVHTDNRALTQLLSCGHLRDRLARWQLFLSSFEMRVNHRSGRELSDADALSRLAVETPNSSDQTVLFVKHQSIPLKLEDHGKYFVPHEHRTSILSMYHDDPLSGRYSGFWRTYYKMKQRFVWPGMKNDIRKYVSSCPICQRVKFKYKSRPSKMSLPHQSRVPFHTVHVDFAEAPSNIKDKNSTFLLIIDEATRVVQAKAMKQHGRALIKYFNEHEDLKSVRTIVSDQGRSFVYGEFPSRKKALPPEMNIDDYILVRHQKVGKEWKLSGPHRVTRVTKMDSHPKYVEYESDDKTPRTAHISNIQPYLHRHPRRDEVLHGKNYQGNEDQVRKAIFEENLRYIVHHNLEYDLGMHSYYLGINKYADMSSNEFSKQMNELNNLADEPFQATISGPKHIIKAKNIGDFKKIREYVRLNNGAYSYKLQEEKPLKVVIKGVSTSFKIEDIAVELSHLGFKEASVKRLHRQSSKQAMNIVLVELPKYDSNKNIYNLTDLLYQKVVVESFRSPKKVTQCFNCQGFGHGQLNCFLKPKCVKCAEAHHTKDCPKKSKQYSPKCVNCGQAHTTNYRGCPAFPKIPNQSLNQRPQIPKVSSYIHSNVTKDNSAVLESTFKPSYAIFKPDGKTSLQISSVYRKPDQLLRCEDLSKLFQNNLAIAAGDWNSKHPLWGSSKSNPSGMVLHEFSESAGLDIIAPSLATHYSHIGHPDFLDFAVFKNVPWNFEITTVDALSSDHLPVVLRLACPKYEFSMKVNKNTNWIYFQQDLINNPPPRSPLNSTINIDLEIGTLNKTILNTNSKNTIVSPIVKPHVPIFIKNIIREKNKARKKWQSTWVPRHREIYLHFQKKVNIILQKYNQQSQNDLINSALNTPNTFWRLVKSTRKISEIKNINVDGDILHSDEEIGKALAFNFSKHFSIVSKEPLTNHPTLNETRMTLDNNENILKLTSPQEVKQEITKLSANKAPGHDEITTKLIKNLPIKWVVFLTSIFNASINICYFPKIWKHAIVIPIPKKQLSKSLDDFRPISLLPIFGKIFERIILKRLQTYIDTRNVLIPQQFGFRANHSTTHQLITVIDFIQTRKSLNEAVGVVLLDLKKAFDMEFELETITEAIKEVMDSRIDKIEKDITVHRPSYAQIAKRENVSDLIVKHQQIQNREFTLMATPANNEPTSTIIQAISKDIKKIRDRGTKIKINKMFNTRSAVIIKLPNMTEMNSLQEELNKSEELKTISKIFVPKQRDPTVVVKNVSELTDTTTFVNTICNMNQELNGMEDEIKILFVMKSNTPTQSIVLRVSPKAYQLMKRMNNTLYTDLERCQIQDKILVKQCQNCFQFNPDHKTKECPNVQICCICGAQGNHVCTKELRCHNCSKHPRLRNSPINHKPNTNDCPQYKLQVDRTVRRTQYLIGSEEE</sequence>
<evidence type="ECO:0000256" key="5">
    <source>
        <dbReference type="ARBA" id="ARBA00022759"/>
    </source>
</evidence>
<dbReference type="InterPro" id="IPR036397">
    <property type="entry name" value="RNaseH_sf"/>
</dbReference>
<dbReference type="CDD" id="cd01650">
    <property type="entry name" value="RT_nLTR_like"/>
    <property type="match status" value="1"/>
</dbReference>
<organism evidence="13 14">
    <name type="scientific">Cordylochernes scorpioides</name>
    <dbReference type="NCBI Taxonomy" id="51811"/>
    <lineage>
        <taxon>Eukaryota</taxon>
        <taxon>Metazoa</taxon>
        <taxon>Ecdysozoa</taxon>
        <taxon>Arthropoda</taxon>
        <taxon>Chelicerata</taxon>
        <taxon>Arachnida</taxon>
        <taxon>Pseudoscorpiones</taxon>
        <taxon>Cheliferoidea</taxon>
        <taxon>Chernetidae</taxon>
        <taxon>Cordylochernes</taxon>
    </lineage>
</organism>
<dbReference type="PANTHER" id="PTHR37984">
    <property type="entry name" value="PROTEIN CBG26694"/>
    <property type="match status" value="1"/>
</dbReference>
<dbReference type="Gene3D" id="3.30.70.270">
    <property type="match status" value="4"/>
</dbReference>
<dbReference type="InterPro" id="IPR005135">
    <property type="entry name" value="Endo/exonuclease/phosphatase"/>
</dbReference>
<keyword evidence="14" id="KW-1185">Reference proteome</keyword>
<keyword evidence="4" id="KW-0540">Nuclease</keyword>
<evidence type="ECO:0000256" key="3">
    <source>
        <dbReference type="ARBA" id="ARBA00022695"/>
    </source>
</evidence>
<evidence type="ECO:0000259" key="10">
    <source>
        <dbReference type="PROSITE" id="PS50158"/>
    </source>
</evidence>
<dbReference type="SUPFAM" id="SSF53098">
    <property type="entry name" value="Ribonuclease H-like"/>
    <property type="match status" value="1"/>
</dbReference>
<dbReference type="EC" id="2.7.7.49" evidence="1"/>
<dbReference type="Pfam" id="PF07530">
    <property type="entry name" value="PRE_C2HC"/>
    <property type="match status" value="1"/>
</dbReference>
<dbReference type="SUPFAM" id="SSF54001">
    <property type="entry name" value="Cysteine proteinases"/>
    <property type="match status" value="1"/>
</dbReference>
<evidence type="ECO:0000313" key="14">
    <source>
        <dbReference type="Proteomes" id="UP001235939"/>
    </source>
</evidence>
<dbReference type="Gene3D" id="3.30.420.10">
    <property type="entry name" value="Ribonuclease H-like superfamily/Ribonuclease H"/>
    <property type="match status" value="2"/>
</dbReference>
<proteinExistence type="predicted"/>
<dbReference type="InterPro" id="IPR043502">
    <property type="entry name" value="DNA/RNA_pol_sf"/>
</dbReference>
<dbReference type="InterPro" id="IPR036691">
    <property type="entry name" value="Endo/exonu/phosph_ase_sf"/>
</dbReference>
<dbReference type="Gene3D" id="1.10.340.70">
    <property type="match status" value="2"/>
</dbReference>
<dbReference type="SMART" id="SM00596">
    <property type="entry name" value="PRE_C2HC"/>
    <property type="match status" value="1"/>
</dbReference>
<dbReference type="InterPro" id="IPR043128">
    <property type="entry name" value="Rev_trsase/Diguanyl_cyclase"/>
</dbReference>
<dbReference type="Pfam" id="PF00665">
    <property type="entry name" value="rve"/>
    <property type="match status" value="1"/>
</dbReference>
<keyword evidence="2" id="KW-0808">Transferase</keyword>
<dbReference type="Pfam" id="PF17917">
    <property type="entry name" value="RT_RNaseH"/>
    <property type="match status" value="2"/>
</dbReference>
<dbReference type="PROSITE" id="PS50158">
    <property type="entry name" value="ZF_CCHC"/>
    <property type="match status" value="1"/>
</dbReference>
<evidence type="ECO:0000259" key="12">
    <source>
        <dbReference type="PROSITE" id="PS50994"/>
    </source>
</evidence>
<dbReference type="CDD" id="cd01647">
    <property type="entry name" value="RT_LTR"/>
    <property type="match status" value="2"/>
</dbReference>
<feature type="domain" description="CCHC-type" evidence="10">
    <location>
        <begin position="232"/>
        <end position="247"/>
    </location>
</feature>
<dbReference type="InterPro" id="IPR038765">
    <property type="entry name" value="Papain-like_cys_pep_sf"/>
</dbReference>
<evidence type="ECO:0000256" key="8">
    <source>
        <dbReference type="PROSITE-ProRule" id="PRU00047"/>
    </source>
</evidence>
<keyword evidence="3" id="KW-0548">Nucleotidyltransferase</keyword>
<keyword evidence="8" id="KW-0479">Metal-binding</keyword>
<dbReference type="Pfam" id="PF08246">
    <property type="entry name" value="Inhibitor_I29"/>
    <property type="match status" value="1"/>
</dbReference>
<dbReference type="Gene3D" id="4.10.60.10">
    <property type="entry name" value="Zinc finger, CCHC-type"/>
    <property type="match status" value="1"/>
</dbReference>
<reference evidence="13 14" key="1">
    <citation type="submission" date="2022-01" db="EMBL/GenBank/DDBJ databases">
        <title>A chromosomal length assembly of Cordylochernes scorpioides.</title>
        <authorList>
            <person name="Zeh D."/>
            <person name="Zeh J."/>
        </authorList>
    </citation>
    <scope>NUCLEOTIDE SEQUENCE [LARGE SCALE GENOMIC DNA]</scope>
    <source>
        <strain evidence="13">IN4F17</strain>
        <tissue evidence="13">Whole Body</tissue>
    </source>
</reference>
<feature type="domain" description="Reverse transcriptase" evidence="11">
    <location>
        <begin position="1318"/>
        <end position="1517"/>
    </location>
</feature>
<dbReference type="EMBL" id="CP092863">
    <property type="protein sequence ID" value="UYV60932.1"/>
    <property type="molecule type" value="Genomic_DNA"/>
</dbReference>
<dbReference type="SMART" id="SM00343">
    <property type="entry name" value="ZnF_C2HC"/>
    <property type="match status" value="5"/>
</dbReference>
<dbReference type="InterPro" id="IPR000477">
    <property type="entry name" value="RT_dom"/>
</dbReference>
<feature type="compositionally biased region" description="Polar residues" evidence="9">
    <location>
        <begin position="1141"/>
        <end position="1154"/>
    </location>
</feature>
<dbReference type="InterPro" id="IPR006579">
    <property type="entry name" value="Pre_C2HC_dom"/>
</dbReference>
<evidence type="ECO:0000256" key="6">
    <source>
        <dbReference type="ARBA" id="ARBA00022801"/>
    </source>
</evidence>
<feature type="compositionally biased region" description="Polar residues" evidence="9">
    <location>
        <begin position="158"/>
        <end position="167"/>
    </location>
</feature>
<accession>A0ABY6JZW1</accession>
<dbReference type="Proteomes" id="UP001235939">
    <property type="component" value="Chromosome 01"/>
</dbReference>
<feature type="compositionally biased region" description="Basic residues" evidence="9">
    <location>
        <begin position="171"/>
        <end position="181"/>
    </location>
</feature>
<name>A0ABY6JZW1_9ARAC</name>
<dbReference type="CDD" id="cd09274">
    <property type="entry name" value="RNase_HI_RT_Ty3"/>
    <property type="match status" value="2"/>
</dbReference>
<evidence type="ECO:0000256" key="7">
    <source>
        <dbReference type="ARBA" id="ARBA00022918"/>
    </source>
</evidence>
<dbReference type="InterPro" id="IPR001878">
    <property type="entry name" value="Znf_CCHC"/>
</dbReference>
<evidence type="ECO:0000259" key="11">
    <source>
        <dbReference type="PROSITE" id="PS50878"/>
    </source>
</evidence>
<protein>
    <recommendedName>
        <fullName evidence="1">RNA-directed DNA polymerase</fullName>
        <ecNumber evidence="1">2.7.7.49</ecNumber>
    </recommendedName>
</protein>
<keyword evidence="8" id="KW-0863">Zinc-finger</keyword>
<dbReference type="PANTHER" id="PTHR37984:SF5">
    <property type="entry name" value="PROTEIN NYNRIN-LIKE"/>
    <property type="match status" value="1"/>
</dbReference>
<dbReference type="InterPro" id="IPR050951">
    <property type="entry name" value="Retrovirus_Pol_polyprotein"/>
</dbReference>
<dbReference type="PROSITE" id="PS50994">
    <property type="entry name" value="INTEGRASE"/>
    <property type="match status" value="1"/>
</dbReference>
<evidence type="ECO:0000313" key="13">
    <source>
        <dbReference type="EMBL" id="UYV60932.1"/>
    </source>
</evidence>
<keyword evidence="7" id="KW-0695">RNA-directed DNA polymerase</keyword>
<evidence type="ECO:0000256" key="2">
    <source>
        <dbReference type="ARBA" id="ARBA00022679"/>
    </source>
</evidence>
<gene>
    <name evidence="13" type="ORF">LAZ67_1002865</name>
</gene>
<dbReference type="Gene3D" id="3.60.10.10">
    <property type="entry name" value="Endonuclease/exonuclease/phosphatase"/>
    <property type="match status" value="1"/>
</dbReference>